<keyword evidence="1" id="KW-0378">Hydrolase</keyword>
<name>A0A383EVV8_9ZZZZ</name>
<gene>
    <name evidence="2" type="ORF">METZ01_LOCUS513755</name>
</gene>
<dbReference type="GO" id="GO:0047429">
    <property type="term" value="F:nucleoside triphosphate diphosphatase activity"/>
    <property type="evidence" value="ECO:0007669"/>
    <property type="project" value="InterPro"/>
</dbReference>
<dbReference type="InterPro" id="IPR003697">
    <property type="entry name" value="Maf-like"/>
</dbReference>
<evidence type="ECO:0000256" key="1">
    <source>
        <dbReference type="ARBA" id="ARBA00022801"/>
    </source>
</evidence>
<dbReference type="Pfam" id="PF02545">
    <property type="entry name" value="Maf"/>
    <property type="match status" value="1"/>
</dbReference>
<organism evidence="2">
    <name type="scientific">marine metagenome</name>
    <dbReference type="NCBI Taxonomy" id="408172"/>
    <lineage>
        <taxon>unclassified sequences</taxon>
        <taxon>metagenomes</taxon>
        <taxon>ecological metagenomes</taxon>
    </lineage>
</organism>
<dbReference type="SUPFAM" id="SSF52972">
    <property type="entry name" value="ITPase-like"/>
    <property type="match status" value="1"/>
</dbReference>
<dbReference type="AlphaFoldDB" id="A0A383EVV8"/>
<proteinExistence type="predicted"/>
<accession>A0A383EVV8</accession>
<reference evidence="2" key="1">
    <citation type="submission" date="2018-05" db="EMBL/GenBank/DDBJ databases">
        <authorList>
            <person name="Lanie J.A."/>
            <person name="Ng W.-L."/>
            <person name="Kazmierczak K.M."/>
            <person name="Andrzejewski T.M."/>
            <person name="Davidsen T.M."/>
            <person name="Wayne K.J."/>
            <person name="Tettelin H."/>
            <person name="Glass J.I."/>
            <person name="Rusch D."/>
            <person name="Podicherti R."/>
            <person name="Tsui H.-C.T."/>
            <person name="Winkler M.E."/>
        </authorList>
    </citation>
    <scope>NUCLEOTIDE SEQUENCE</scope>
</reference>
<dbReference type="Gene3D" id="3.90.950.10">
    <property type="match status" value="1"/>
</dbReference>
<dbReference type="InterPro" id="IPR029001">
    <property type="entry name" value="ITPase-like_fam"/>
</dbReference>
<protein>
    <recommendedName>
        <fullName evidence="3">Septum formation protein Maf</fullName>
    </recommendedName>
</protein>
<evidence type="ECO:0000313" key="2">
    <source>
        <dbReference type="EMBL" id="SVE60901.1"/>
    </source>
</evidence>
<evidence type="ECO:0008006" key="3">
    <source>
        <dbReference type="Google" id="ProtNLM"/>
    </source>
</evidence>
<feature type="non-terminal residue" evidence="2">
    <location>
        <position position="91"/>
    </location>
</feature>
<sequence>MADPTDAVHANRTFPSDNGCCLSSSDNAKSAHCCAGIMVRSYHRLVRIVLASRSPRRSTLLRDAGYDIEVSPADVEEHQFSDESPRTYVSR</sequence>
<dbReference type="EMBL" id="UINC01229260">
    <property type="protein sequence ID" value="SVE60901.1"/>
    <property type="molecule type" value="Genomic_DNA"/>
</dbReference>